<proteinExistence type="predicted"/>
<protein>
    <submittedName>
        <fullName evidence="1">1544_t:CDS:1</fullName>
    </submittedName>
</protein>
<comment type="caution">
    <text evidence="1">The sequence shown here is derived from an EMBL/GenBank/DDBJ whole genome shotgun (WGS) entry which is preliminary data.</text>
</comment>
<dbReference type="AlphaFoldDB" id="A0A9N9J8A4"/>
<organism evidence="1 2">
    <name type="scientific">Acaulospora morrowiae</name>
    <dbReference type="NCBI Taxonomy" id="94023"/>
    <lineage>
        <taxon>Eukaryota</taxon>
        <taxon>Fungi</taxon>
        <taxon>Fungi incertae sedis</taxon>
        <taxon>Mucoromycota</taxon>
        <taxon>Glomeromycotina</taxon>
        <taxon>Glomeromycetes</taxon>
        <taxon>Diversisporales</taxon>
        <taxon>Acaulosporaceae</taxon>
        <taxon>Acaulospora</taxon>
    </lineage>
</organism>
<evidence type="ECO:0000313" key="1">
    <source>
        <dbReference type="EMBL" id="CAG8769283.1"/>
    </source>
</evidence>
<dbReference type="Proteomes" id="UP000789342">
    <property type="component" value="Unassembled WGS sequence"/>
</dbReference>
<keyword evidence="2" id="KW-1185">Reference proteome</keyword>
<reference evidence="1" key="1">
    <citation type="submission" date="2021-06" db="EMBL/GenBank/DDBJ databases">
        <authorList>
            <person name="Kallberg Y."/>
            <person name="Tangrot J."/>
            <person name="Rosling A."/>
        </authorList>
    </citation>
    <scope>NUCLEOTIDE SEQUENCE</scope>
    <source>
        <strain evidence="1">CL551</strain>
    </source>
</reference>
<gene>
    <name evidence="1" type="ORF">AMORRO_LOCUS16482</name>
</gene>
<dbReference type="EMBL" id="CAJVPV010045494">
    <property type="protein sequence ID" value="CAG8769283.1"/>
    <property type="molecule type" value="Genomic_DNA"/>
</dbReference>
<evidence type="ECO:0000313" key="2">
    <source>
        <dbReference type="Proteomes" id="UP000789342"/>
    </source>
</evidence>
<accession>A0A9N9J8A4</accession>
<feature type="non-terminal residue" evidence="1">
    <location>
        <position position="1"/>
    </location>
</feature>
<sequence>YPLIECFGRTQSQTLFIWLTDDSQSTFQVCGAMFLQKNESIE</sequence>
<name>A0A9N9J8A4_9GLOM</name>